<dbReference type="RefSeq" id="WP_055155729.1">
    <property type="nucleotide sequence ID" value="NZ_CYXR01000003.1"/>
</dbReference>
<dbReference type="EMBL" id="CYXR01000003">
    <property type="protein sequence ID" value="CUM76339.1"/>
    <property type="molecule type" value="Genomic_DNA"/>
</dbReference>
<feature type="transmembrane region" description="Helical" evidence="7">
    <location>
        <begin position="16"/>
        <end position="34"/>
    </location>
</feature>
<feature type="transmembrane region" description="Helical" evidence="7">
    <location>
        <begin position="359"/>
        <end position="377"/>
    </location>
</feature>
<dbReference type="PIRSF" id="PIRSF006603">
    <property type="entry name" value="DinF"/>
    <property type="match status" value="1"/>
</dbReference>
<dbReference type="GO" id="GO:0042910">
    <property type="term" value="F:xenobiotic transmembrane transporter activity"/>
    <property type="evidence" value="ECO:0007669"/>
    <property type="project" value="InterPro"/>
</dbReference>
<dbReference type="Pfam" id="PF01554">
    <property type="entry name" value="MatE"/>
    <property type="match status" value="2"/>
</dbReference>
<evidence type="ECO:0000313" key="8">
    <source>
        <dbReference type="EMBL" id="CUM76339.1"/>
    </source>
</evidence>
<feature type="transmembrane region" description="Helical" evidence="7">
    <location>
        <begin position="135"/>
        <end position="154"/>
    </location>
</feature>
<evidence type="ECO:0000256" key="4">
    <source>
        <dbReference type="ARBA" id="ARBA00022692"/>
    </source>
</evidence>
<evidence type="ECO:0000256" key="1">
    <source>
        <dbReference type="ARBA" id="ARBA00004651"/>
    </source>
</evidence>
<sequence>MKTLQKDLTTGNPGKIIFNFTLPIFIGNVFQQFYSMADTIIVGKFVGTKALAAVGSTGTIMFLINGFILGMTAGFTVLTAQKFGAGDMKAMRKTVGNAAILAIIMSLIMTVLGMMAMKPLLGIMKTPDDIFKDAYAYIMVICGGIAAQMLYNFLSSVLRALGNSKVPLYFLILAALLNIVLDMVFIIAFHMGAAGAAWATVISQGISGILCLVYIVKAVPILHLHKEDWRPSGHLLKIQLAVGIPMALQYSITAIGTMMVQTALNLLGSTQVAAFTAANKIEQIVTQAYVAMGTTMATYCAQNIGAGKIKRIRQGFKSITIMGSIYSVVVAAIIMTVGKYMTYLFLSGDLTEIMHSVDIYLKCVGTFFIPLTVVNVYRNGIQGMGYGLLPMMAGVAELVGRGIVAMIAAGQKSYFGVCMASPAAWILASALLIVMYYYVIHQNEKRFAKYADEE</sequence>
<feature type="transmembrane region" description="Helical" evidence="7">
    <location>
        <begin position="195"/>
        <end position="216"/>
    </location>
</feature>
<keyword evidence="5 7" id="KW-1133">Transmembrane helix</keyword>
<keyword evidence="4 7" id="KW-0812">Transmembrane</keyword>
<accession>A0A173RFC4</accession>
<dbReference type="AlphaFoldDB" id="A0A173RFC4"/>
<gene>
    <name evidence="8" type="primary">mepA_5</name>
    <name evidence="8" type="ORF">ERS852574_00554</name>
</gene>
<feature type="transmembrane region" description="Helical" evidence="7">
    <location>
        <begin position="414"/>
        <end position="439"/>
    </location>
</feature>
<feature type="transmembrane region" description="Helical" evidence="7">
    <location>
        <begin position="319"/>
        <end position="339"/>
    </location>
</feature>
<organism evidence="8 9">
    <name type="scientific">Coprococcus comes</name>
    <dbReference type="NCBI Taxonomy" id="410072"/>
    <lineage>
        <taxon>Bacteria</taxon>
        <taxon>Bacillati</taxon>
        <taxon>Bacillota</taxon>
        <taxon>Clostridia</taxon>
        <taxon>Lachnospirales</taxon>
        <taxon>Lachnospiraceae</taxon>
        <taxon>Coprococcus</taxon>
    </lineage>
</organism>
<feature type="transmembrane region" description="Helical" evidence="7">
    <location>
        <begin position="98"/>
        <end position="115"/>
    </location>
</feature>
<evidence type="ECO:0000256" key="3">
    <source>
        <dbReference type="ARBA" id="ARBA00022475"/>
    </source>
</evidence>
<dbReference type="PANTHER" id="PTHR43549:SF3">
    <property type="entry name" value="MULTIDRUG RESISTANCE PROTEIN YPNP-RELATED"/>
    <property type="match status" value="1"/>
</dbReference>
<keyword evidence="2" id="KW-0813">Transport</keyword>
<dbReference type="GO" id="GO:0005886">
    <property type="term" value="C:plasma membrane"/>
    <property type="evidence" value="ECO:0007669"/>
    <property type="project" value="UniProtKB-SubCell"/>
</dbReference>
<name>A0A173RFC4_9FIRM</name>
<dbReference type="NCBIfam" id="TIGR00797">
    <property type="entry name" value="matE"/>
    <property type="match status" value="1"/>
</dbReference>
<evidence type="ECO:0000256" key="7">
    <source>
        <dbReference type="SAM" id="Phobius"/>
    </source>
</evidence>
<dbReference type="InterPro" id="IPR002528">
    <property type="entry name" value="MATE_fam"/>
</dbReference>
<evidence type="ECO:0000313" key="9">
    <source>
        <dbReference type="Proteomes" id="UP000095727"/>
    </source>
</evidence>
<dbReference type="GO" id="GO:0015297">
    <property type="term" value="F:antiporter activity"/>
    <property type="evidence" value="ECO:0007669"/>
    <property type="project" value="InterPro"/>
</dbReference>
<comment type="subcellular location">
    <subcellularLocation>
        <location evidence="1">Cell membrane</location>
        <topology evidence="1">Multi-pass membrane protein</topology>
    </subcellularLocation>
</comment>
<feature type="transmembrane region" description="Helical" evidence="7">
    <location>
        <begin position="54"/>
        <end position="78"/>
    </location>
</feature>
<proteinExistence type="predicted"/>
<keyword evidence="6 7" id="KW-0472">Membrane</keyword>
<evidence type="ECO:0000256" key="6">
    <source>
        <dbReference type="ARBA" id="ARBA00023136"/>
    </source>
</evidence>
<dbReference type="Proteomes" id="UP000095727">
    <property type="component" value="Unassembled WGS sequence"/>
</dbReference>
<keyword evidence="3" id="KW-1003">Cell membrane</keyword>
<dbReference type="InterPro" id="IPR052031">
    <property type="entry name" value="Membrane_Transporter-Flippase"/>
</dbReference>
<evidence type="ECO:0000256" key="5">
    <source>
        <dbReference type="ARBA" id="ARBA00022989"/>
    </source>
</evidence>
<feature type="transmembrane region" description="Helical" evidence="7">
    <location>
        <begin position="389"/>
        <end position="408"/>
    </location>
</feature>
<reference evidence="8 9" key="1">
    <citation type="submission" date="2015-09" db="EMBL/GenBank/DDBJ databases">
        <authorList>
            <consortium name="Pathogen Informatics"/>
        </authorList>
    </citation>
    <scope>NUCLEOTIDE SEQUENCE [LARGE SCALE GENOMIC DNA]</scope>
    <source>
        <strain evidence="8 9">2789STDY5834962</strain>
    </source>
</reference>
<dbReference type="InterPro" id="IPR048279">
    <property type="entry name" value="MdtK-like"/>
</dbReference>
<protein>
    <submittedName>
        <fullName evidence="8">Staphylococcal virulence regulator protein A</fullName>
    </submittedName>
</protein>
<dbReference type="PANTHER" id="PTHR43549">
    <property type="entry name" value="MULTIDRUG RESISTANCE PROTEIN YPNP-RELATED"/>
    <property type="match status" value="1"/>
</dbReference>
<evidence type="ECO:0000256" key="2">
    <source>
        <dbReference type="ARBA" id="ARBA00022448"/>
    </source>
</evidence>
<dbReference type="CDD" id="cd13138">
    <property type="entry name" value="MATE_yoeA_like"/>
    <property type="match status" value="1"/>
</dbReference>
<feature type="transmembrane region" description="Helical" evidence="7">
    <location>
        <begin position="166"/>
        <end position="189"/>
    </location>
</feature>